<reference evidence="1 2" key="1">
    <citation type="submission" date="2015-01" db="EMBL/GenBank/DDBJ databases">
        <title>The Genome Sequence of Exophiala sideris CBS121828.</title>
        <authorList>
            <consortium name="The Broad Institute Genomics Platform"/>
            <person name="Cuomo C."/>
            <person name="de Hoog S."/>
            <person name="Gorbushina A."/>
            <person name="Stielow B."/>
            <person name="Teixiera M."/>
            <person name="Abouelleil A."/>
            <person name="Chapman S.B."/>
            <person name="Priest M."/>
            <person name="Young S.K."/>
            <person name="Wortman J."/>
            <person name="Nusbaum C."/>
            <person name="Birren B."/>
        </authorList>
    </citation>
    <scope>NUCLEOTIDE SEQUENCE [LARGE SCALE GENOMIC DNA]</scope>
    <source>
        <strain evidence="1 2">CBS 121828</strain>
    </source>
</reference>
<protein>
    <submittedName>
        <fullName evidence="1">Uncharacterized protein</fullName>
    </submittedName>
</protein>
<organism evidence="1 2">
    <name type="scientific">Exophiala sideris</name>
    <dbReference type="NCBI Taxonomy" id="1016849"/>
    <lineage>
        <taxon>Eukaryota</taxon>
        <taxon>Fungi</taxon>
        <taxon>Dikarya</taxon>
        <taxon>Ascomycota</taxon>
        <taxon>Pezizomycotina</taxon>
        <taxon>Eurotiomycetes</taxon>
        <taxon>Chaetothyriomycetidae</taxon>
        <taxon>Chaetothyriales</taxon>
        <taxon>Herpotrichiellaceae</taxon>
        <taxon>Exophiala</taxon>
    </lineage>
</organism>
<proteinExistence type="predicted"/>
<evidence type="ECO:0000313" key="1">
    <source>
        <dbReference type="EMBL" id="KIV84260.1"/>
    </source>
</evidence>
<dbReference type="HOGENOM" id="CLU_2061507_0_0_1"/>
<dbReference type="Proteomes" id="UP000053599">
    <property type="component" value="Unassembled WGS sequence"/>
</dbReference>
<dbReference type="AlphaFoldDB" id="A0A0D1W6E8"/>
<gene>
    <name evidence="1" type="ORF">PV11_00050</name>
</gene>
<evidence type="ECO:0000313" key="2">
    <source>
        <dbReference type="Proteomes" id="UP000053599"/>
    </source>
</evidence>
<accession>A0A0D1W6E8</accession>
<dbReference type="EMBL" id="KN846951">
    <property type="protein sequence ID" value="KIV84260.1"/>
    <property type="molecule type" value="Genomic_DNA"/>
</dbReference>
<sequence length="119" mass="13348">MFKLRLEWEEPHIGAPTVINSRHSSASYRVVSLPTGSRTRKASSRCRRSIKYTRLQDCQSGLEGFDVMFMGWKKISMLRCGTSGGVIEHPVSSGKLPSTEPVEAISNHLTSRVWHVMDS</sequence>
<name>A0A0D1W6E8_9EURO</name>